<proteinExistence type="predicted"/>
<evidence type="ECO:0000313" key="1">
    <source>
        <dbReference type="EMBL" id="KAJ3499233.1"/>
    </source>
</evidence>
<dbReference type="Proteomes" id="UP001148737">
    <property type="component" value="Unassembled WGS sequence"/>
</dbReference>
<protein>
    <submittedName>
        <fullName evidence="1">Uncharacterized protein</fullName>
    </submittedName>
</protein>
<accession>A0ACC1R6F4</accession>
<dbReference type="EMBL" id="JANAKD010000017">
    <property type="protein sequence ID" value="KAJ3499233.1"/>
    <property type="molecule type" value="Genomic_DNA"/>
</dbReference>
<gene>
    <name evidence="1" type="ORF">NLG97_g491</name>
</gene>
<organism evidence="1 2">
    <name type="scientific">Lecanicillium saksenae</name>
    <dbReference type="NCBI Taxonomy" id="468837"/>
    <lineage>
        <taxon>Eukaryota</taxon>
        <taxon>Fungi</taxon>
        <taxon>Dikarya</taxon>
        <taxon>Ascomycota</taxon>
        <taxon>Pezizomycotina</taxon>
        <taxon>Sordariomycetes</taxon>
        <taxon>Hypocreomycetidae</taxon>
        <taxon>Hypocreales</taxon>
        <taxon>Cordycipitaceae</taxon>
        <taxon>Lecanicillium</taxon>
    </lineage>
</organism>
<comment type="caution">
    <text evidence="1">The sequence shown here is derived from an EMBL/GenBank/DDBJ whole genome shotgun (WGS) entry which is preliminary data.</text>
</comment>
<evidence type="ECO:0000313" key="2">
    <source>
        <dbReference type="Proteomes" id="UP001148737"/>
    </source>
</evidence>
<reference evidence="1" key="1">
    <citation type="submission" date="2022-07" db="EMBL/GenBank/DDBJ databases">
        <title>Genome Sequence of Lecanicillium saksenae.</title>
        <authorList>
            <person name="Buettner E."/>
        </authorList>
    </citation>
    <scope>NUCLEOTIDE SEQUENCE</scope>
    <source>
        <strain evidence="1">VT-O1</strain>
    </source>
</reference>
<name>A0ACC1R6F4_9HYPO</name>
<keyword evidence="2" id="KW-1185">Reference proteome</keyword>
<sequence length="152" mass="16786">MQFNEAKKKIKKTDKKRPITPVSLTLLTLTNLIQNHFLLSKVPALRIPHVSKIHKALDLHAKPLVVLLLLDGAIVLLLPDPRTGEVHVDGQAATLGVVKVDVVVVHLVPVDRLGRKVAPPQALAVELLVLYCLITIKFAQQDTTQLVQAQFR</sequence>